<gene>
    <name evidence="2" type="ORF">SKC38_09900</name>
</gene>
<organism evidence="2 3">
    <name type="scientific">Aquirufa echingensis</name>
    <dbReference type="NCBI Taxonomy" id="3096516"/>
    <lineage>
        <taxon>Bacteria</taxon>
        <taxon>Pseudomonadati</taxon>
        <taxon>Bacteroidota</taxon>
        <taxon>Cytophagia</taxon>
        <taxon>Cytophagales</taxon>
        <taxon>Flectobacillaceae</taxon>
        <taxon>Aquirufa</taxon>
    </lineage>
</organism>
<dbReference type="InterPro" id="IPR028994">
    <property type="entry name" value="Integrin_alpha_N"/>
</dbReference>
<name>A0ABW6D039_9BACT</name>
<comment type="caution">
    <text evidence="2">The sequence shown here is derived from an EMBL/GenBank/DDBJ whole genome shotgun (WGS) entry which is preliminary data.</text>
</comment>
<dbReference type="Proteomes" id="UP001598114">
    <property type="component" value="Unassembled WGS sequence"/>
</dbReference>
<dbReference type="EMBL" id="JBBKYA010000004">
    <property type="protein sequence ID" value="MFD3276539.1"/>
    <property type="molecule type" value="Genomic_DNA"/>
</dbReference>
<evidence type="ECO:0000259" key="1">
    <source>
        <dbReference type="Pfam" id="PF18962"/>
    </source>
</evidence>
<sequence>MNRLIALSSLKSSLFLFFTLLSFVGLGQHASIDFDSTYQVSFAQNKIQINGQNPANITIHNQRKIVFDLSNSSLVGLELYISTSPDYPFTYNFPSLAKAISKTGTEGSAGAKFNIDILAAKEATGNEFQPILYLCAKQKAGASTKFYVFNRSSNQDFAFVYNQTFKKQNLPRDIVSNYANQVGNFNPNVSTIFPYSPFLLMEDLNNDKIDDFVLSTNSAFFQGKQFNTGGMAIPLYKYITKNKDNSMSIKNDNEDMSFPDSKPIQLFHNINRASIIDLNGDGKKEMIGWGEGYHQSPDPLLPEFAKFNGLKENIDFAGSDNPSAYNKLMYLKKLTFYEIVNGKLVDKRNLIPDGIPLSASITGTAGDFDKDGDNDIVVMSEGIWTLINQNYQFALKKIYPFDYGDFMKEGFERRISTILPYLIDINQDGFGDLVFCLQKSTGTHQPNRIVYVLNNKNQGFDFENVKDLVPYNESLSKENYLNYVLSDVYAEDINKNGTQEIVFCFAKEFSTVENESPYSSQQFYRIVEIGKTGTIIDQTSTYFEGSSNNIKVSSKNGGNFSLKNIDEDAELEIIPNFNALDPAYYSFFPKAGWYGYWNNYAGFQYYDLVNGKYQTKRLGAIQRISDDNSAGKINAVKPFEPSPNGPYFFHDFDKDGKVEILITGNNLDQLWQASGDFQFNSGQKEVKENTDINVEIDSIAIPSPHLSANFNFSLLEENNYIGLKNNKIYVKSAIDYETIATKKITLPIKVTNTKYNTYSILERVYQVIDVAETVILGTQEEQETSISPNPFTRQIQVNFPAQFGNTALIQVVDMQGKQQATRSQITQGEILDLGFLSPGTYLLHIESVDKMKTLAKKIVKIP</sequence>
<dbReference type="InterPro" id="IPR026444">
    <property type="entry name" value="Secre_tail"/>
</dbReference>
<dbReference type="SUPFAM" id="SSF69318">
    <property type="entry name" value="Integrin alpha N-terminal domain"/>
    <property type="match status" value="1"/>
</dbReference>
<reference evidence="2 3" key="1">
    <citation type="submission" date="2024-03" db="EMBL/GenBank/DDBJ databases">
        <title>Aquirufa genome sequencing.</title>
        <authorList>
            <person name="Pitt A."/>
            <person name="Hahn M.W."/>
        </authorList>
    </citation>
    <scope>NUCLEOTIDE SEQUENCE [LARGE SCALE GENOMIC DNA]</scope>
    <source>
        <strain evidence="2 3">PLAD-142S6K</strain>
    </source>
</reference>
<protein>
    <submittedName>
        <fullName evidence="2">T9SS type A sorting domain-containing protein</fullName>
    </submittedName>
</protein>
<keyword evidence="3" id="KW-1185">Reference proteome</keyword>
<evidence type="ECO:0000313" key="3">
    <source>
        <dbReference type="Proteomes" id="UP001598114"/>
    </source>
</evidence>
<dbReference type="Pfam" id="PF18962">
    <property type="entry name" value="Por_Secre_tail"/>
    <property type="match status" value="1"/>
</dbReference>
<dbReference type="RefSeq" id="WP_377976977.1">
    <property type="nucleotide sequence ID" value="NZ_JBBKYA010000004.1"/>
</dbReference>
<proteinExistence type="predicted"/>
<feature type="domain" description="Secretion system C-terminal sorting" evidence="1">
    <location>
        <begin position="786"/>
        <end position="859"/>
    </location>
</feature>
<dbReference type="Gene3D" id="2.130.10.130">
    <property type="entry name" value="Integrin alpha, N-terminal"/>
    <property type="match status" value="1"/>
</dbReference>
<accession>A0ABW6D039</accession>
<evidence type="ECO:0000313" key="2">
    <source>
        <dbReference type="EMBL" id="MFD3276539.1"/>
    </source>
</evidence>
<dbReference type="NCBIfam" id="TIGR04183">
    <property type="entry name" value="Por_Secre_tail"/>
    <property type="match status" value="1"/>
</dbReference>